<reference evidence="2" key="1">
    <citation type="journal article" date="2019" name="Int. J. Syst. Evol. Microbiol.">
        <title>The Global Catalogue of Microorganisms (GCM) 10K type strain sequencing project: providing services to taxonomists for standard genome sequencing and annotation.</title>
        <authorList>
            <consortium name="The Broad Institute Genomics Platform"/>
            <consortium name="The Broad Institute Genome Sequencing Center for Infectious Disease"/>
            <person name="Wu L."/>
            <person name="Ma J."/>
        </authorList>
    </citation>
    <scope>NUCLEOTIDE SEQUENCE [LARGE SCALE GENOMIC DNA]</scope>
    <source>
        <strain evidence="2">JCM 13581</strain>
    </source>
</reference>
<dbReference type="EMBL" id="BAAAMJ010000058">
    <property type="protein sequence ID" value="GAA1930566.1"/>
    <property type="molecule type" value="Genomic_DNA"/>
</dbReference>
<dbReference type="Proteomes" id="UP001501303">
    <property type="component" value="Unassembled WGS sequence"/>
</dbReference>
<comment type="caution">
    <text evidence="1">The sequence shown here is derived from an EMBL/GenBank/DDBJ whole genome shotgun (WGS) entry which is preliminary data.</text>
</comment>
<evidence type="ECO:0000313" key="2">
    <source>
        <dbReference type="Proteomes" id="UP001501303"/>
    </source>
</evidence>
<proteinExistence type="predicted"/>
<sequence>MLLAVPDPGQRAEVGGLHAGILNQGVALGQCDPDGFTHDRGLGECEFRHIDQCHLFHAGDHCRVQHTTEDGLDGRDRVESLGLHLSVRQRLLNSAVQGRRSPLGIAEPEGVGSVGCRLCDDLISLLDELGEHRYQMLAERCRHDPLGGAAEESSPYSSLDPA</sequence>
<evidence type="ECO:0000313" key="1">
    <source>
        <dbReference type="EMBL" id="GAA1930566.1"/>
    </source>
</evidence>
<accession>A0ABP5B4H0</accession>
<keyword evidence="2" id="KW-1185">Reference proteome</keyword>
<protein>
    <submittedName>
        <fullName evidence="1">Uncharacterized protein</fullName>
    </submittedName>
</protein>
<gene>
    <name evidence="1" type="ORF">GCM10009716_42510</name>
</gene>
<organism evidence="1 2">
    <name type="scientific">Streptomyces sodiiphilus</name>
    <dbReference type="NCBI Taxonomy" id="226217"/>
    <lineage>
        <taxon>Bacteria</taxon>
        <taxon>Bacillati</taxon>
        <taxon>Actinomycetota</taxon>
        <taxon>Actinomycetes</taxon>
        <taxon>Kitasatosporales</taxon>
        <taxon>Streptomycetaceae</taxon>
        <taxon>Streptomyces</taxon>
    </lineage>
</organism>
<name>A0ABP5B4H0_9ACTN</name>